<sequence>MNKYLSVNILSIFFIIIISATVSCADDISAIAEDGRGVILHDDGTWEFGDLTKPVEVKSEEQAKELVKNLPCSRGGTVDQYLIKKAETLSVDDLGWQVYAIEDGFEVERLLLTRKKIESKYRWHVYKSGKLKPLNNKAIGITKE</sequence>
<protein>
    <submittedName>
        <fullName evidence="2">Uncharacterized protein</fullName>
    </submittedName>
</protein>
<dbReference type="EMBL" id="BAOS01000013">
    <property type="protein sequence ID" value="GAX60583.1"/>
    <property type="molecule type" value="Genomic_DNA"/>
</dbReference>
<organism evidence="2 3">
    <name type="scientific">Candidatus Scalindua japonica</name>
    <dbReference type="NCBI Taxonomy" id="1284222"/>
    <lineage>
        <taxon>Bacteria</taxon>
        <taxon>Pseudomonadati</taxon>
        <taxon>Planctomycetota</taxon>
        <taxon>Candidatus Brocadiia</taxon>
        <taxon>Candidatus Brocadiales</taxon>
        <taxon>Candidatus Scalinduaceae</taxon>
        <taxon>Candidatus Scalindua</taxon>
    </lineage>
</organism>
<comment type="caution">
    <text evidence="2">The sequence shown here is derived from an EMBL/GenBank/DDBJ whole genome shotgun (WGS) entry which is preliminary data.</text>
</comment>
<feature type="chain" id="PRO_5011995899" evidence="1">
    <location>
        <begin position="26"/>
        <end position="144"/>
    </location>
</feature>
<gene>
    <name evidence="2" type="ORF">SCALIN_C13_0095</name>
</gene>
<reference evidence="3" key="1">
    <citation type="journal article" date="2017" name="Environ. Microbiol. Rep.">
        <title>Genetic Diversity of Marine Anaerobic Ammonium-Oxidizing Bacteria as Revealed by Genomic and Proteomic Analyses of 'Candidatus Scalindua japonica'.</title>
        <authorList>
            <person name="Oshiki M."/>
            <person name="Mizuto K."/>
            <person name="Kimura Z."/>
            <person name="Kindaichi T."/>
            <person name="Satoh H."/>
            <person name="Okabe S."/>
        </authorList>
    </citation>
    <scope>NUCLEOTIDE SEQUENCE [LARGE SCALE GENOMIC DNA]</scope>
    <source>
        <strain evidence="3">husup-a2</strain>
    </source>
</reference>
<name>A0A286TXG5_9BACT</name>
<proteinExistence type="predicted"/>
<accession>A0A286TXG5</accession>
<dbReference type="Proteomes" id="UP000218542">
    <property type="component" value="Unassembled WGS sequence"/>
</dbReference>
<keyword evidence="3" id="KW-1185">Reference proteome</keyword>
<evidence type="ECO:0000256" key="1">
    <source>
        <dbReference type="SAM" id="SignalP"/>
    </source>
</evidence>
<dbReference type="AlphaFoldDB" id="A0A286TXG5"/>
<keyword evidence="1" id="KW-0732">Signal</keyword>
<evidence type="ECO:0000313" key="2">
    <source>
        <dbReference type="EMBL" id="GAX60583.1"/>
    </source>
</evidence>
<dbReference type="PROSITE" id="PS51257">
    <property type="entry name" value="PROKAR_LIPOPROTEIN"/>
    <property type="match status" value="1"/>
</dbReference>
<evidence type="ECO:0000313" key="3">
    <source>
        <dbReference type="Proteomes" id="UP000218542"/>
    </source>
</evidence>
<dbReference type="RefSeq" id="WP_096893981.1">
    <property type="nucleotide sequence ID" value="NZ_BAOS01000013.1"/>
</dbReference>
<feature type="signal peptide" evidence="1">
    <location>
        <begin position="1"/>
        <end position="25"/>
    </location>
</feature>
<dbReference type="OrthoDB" id="5593708at2"/>